<evidence type="ECO:0000313" key="2">
    <source>
        <dbReference type="EMBL" id="KAK2950187.1"/>
    </source>
</evidence>
<gene>
    <name evidence="2" type="ORF">BLNAU_14873</name>
</gene>
<evidence type="ECO:0000313" key="3">
    <source>
        <dbReference type="Proteomes" id="UP001281761"/>
    </source>
</evidence>
<accession>A0ABQ9XHS5</accession>
<protein>
    <submittedName>
        <fullName evidence="2">Uncharacterized protein</fullName>
    </submittedName>
</protein>
<feature type="region of interest" description="Disordered" evidence="1">
    <location>
        <begin position="280"/>
        <end position="307"/>
    </location>
</feature>
<organism evidence="2 3">
    <name type="scientific">Blattamonas nauphoetae</name>
    <dbReference type="NCBI Taxonomy" id="2049346"/>
    <lineage>
        <taxon>Eukaryota</taxon>
        <taxon>Metamonada</taxon>
        <taxon>Preaxostyla</taxon>
        <taxon>Oxymonadida</taxon>
        <taxon>Blattamonas</taxon>
    </lineage>
</organism>
<dbReference type="Proteomes" id="UP001281761">
    <property type="component" value="Unassembled WGS sequence"/>
</dbReference>
<keyword evidence="3" id="KW-1185">Reference proteome</keyword>
<name>A0ABQ9XHS5_9EUKA</name>
<reference evidence="2 3" key="1">
    <citation type="journal article" date="2022" name="bioRxiv">
        <title>Genomics of Preaxostyla Flagellates Illuminates Evolutionary Transitions and the Path Towards Mitochondrial Loss.</title>
        <authorList>
            <person name="Novak L.V.F."/>
            <person name="Treitli S.C."/>
            <person name="Pyrih J."/>
            <person name="Halakuc P."/>
            <person name="Pipaliya S.V."/>
            <person name="Vacek V."/>
            <person name="Brzon O."/>
            <person name="Soukal P."/>
            <person name="Eme L."/>
            <person name="Dacks J.B."/>
            <person name="Karnkowska A."/>
            <person name="Elias M."/>
            <person name="Hampl V."/>
        </authorList>
    </citation>
    <scope>NUCLEOTIDE SEQUENCE [LARGE SCALE GENOMIC DNA]</scope>
    <source>
        <strain evidence="2">NAU3</strain>
        <tissue evidence="2">Gut</tissue>
    </source>
</reference>
<proteinExistence type="predicted"/>
<evidence type="ECO:0000256" key="1">
    <source>
        <dbReference type="SAM" id="MobiDB-lite"/>
    </source>
</evidence>
<sequence>MTHRSCLSRMTPTRLCGLSSDVENALIAGADEQILGWPPIVQKWRHGLYLSNRISNGLAEEMNVFLGQELLSAPHSPQLESPIAGSLSSDISTLCHFFLHIHRTLEQQTRLIIPVDPKQEYLVFARIMLALIDYFVASGDLILQLSSRTDQLQILVDSYFKLGEIELLLSNPFLPRHLAYSFTIILRLPRCRRFFIPTNHSFLCGNADFTSDKLLEAVKQINEHISMEIVQREYCDWKEWVTMMEMVEEGVVSLSDLSFLQSRCLRASLLSLQTKHQHIVNPTQIREDNQTDSPPFRPTHETSELSSRAIDVTSVLNDVGSSLMSPSISTQTSLPSQLSSSDSQILTSDQLLFHSDSIVHHSRHLLSAIQLHLTRHHPTSFTWDIRQSIRFESALVGSRHLKPQLIDQNERFDTSLFAETDDHKLVASLIRCRDVVKATKSTKCIVDVHNFRSFVFAGLTSSNSAIQLECFNLFRQIGDLLPTVDDPRSTRFVSLRTAFYDGTNVEKDALFQLWERWLSFRHDEGQKQIMNETDFDFNAFLTTDLSNKTHFLDACCFVWMIYYEPGVSMSFQWKLDFLAQFEKRHKMMLRVSRLSRIDLICFTVHLGSVLSVFRGCDFPSPLTEPIAANSDPIRLQLSRTMNPAFFLCHTSIAPNHRHSFFPMDLVFERFLRDYPDAFFQKYADPILCTSRKFLNTPYVGLHSLLLRSPVLNLDKPGPLPLLTMLFVETDPGTSRLDIIDLFAVFPPPRLVDIVFSSPKVVQPTFELWLCLLVFARDFATFAAPFGACSSLAKLFKLLAPFDLNPKQDVLDTLWVVGEIVVSLHWLNFPAHFDSPLLCHLPSLNCAQRGILQTLSSHSGIPSLVMPLAPLTSDDQLERIFSDIPTNHQQMGQCSLLLRYVATEDVMDLDGTVFVKILVLFLLSPIPALVSAAFEFFLRYVSVSSDSVRMDLVKLGLLDYIVIAVSKSSFLDDYEKGICTNPTRQNSTKKRTRSWSCTPAEQIDPLSCFPIRDSSVPPISAIPSFIPPSILFVTSSADVWMQCQFRMGLLCHFLSPDDVIFRSRPVIQIAEHLRNHNIIMTPIHTNHPNSLSRRSEPVQIPG</sequence>
<comment type="caution">
    <text evidence="2">The sequence shown here is derived from an EMBL/GenBank/DDBJ whole genome shotgun (WGS) entry which is preliminary data.</text>
</comment>
<dbReference type="EMBL" id="JARBJD010000141">
    <property type="protein sequence ID" value="KAK2950187.1"/>
    <property type="molecule type" value="Genomic_DNA"/>
</dbReference>